<gene>
    <name evidence="6" type="ORF">PGLA1383_LOCUS48478</name>
</gene>
<evidence type="ECO:0000256" key="2">
    <source>
        <dbReference type="ARBA" id="ARBA00022801"/>
    </source>
</evidence>
<keyword evidence="3" id="KW-0347">Helicase</keyword>
<accession>A0A813H4F6</accession>
<evidence type="ECO:0000256" key="4">
    <source>
        <dbReference type="ARBA" id="ARBA00022840"/>
    </source>
</evidence>
<dbReference type="Proteomes" id="UP000654075">
    <property type="component" value="Unassembled WGS sequence"/>
</dbReference>
<evidence type="ECO:0000313" key="6">
    <source>
        <dbReference type="EMBL" id="CAE8632532.1"/>
    </source>
</evidence>
<evidence type="ECO:0000259" key="5">
    <source>
        <dbReference type="PROSITE" id="PS51192"/>
    </source>
</evidence>
<feature type="non-terminal residue" evidence="6">
    <location>
        <position position="182"/>
    </location>
</feature>
<keyword evidence="2" id="KW-0378">Hydrolase</keyword>
<name>A0A813H4F6_POLGL</name>
<proteinExistence type="predicted"/>
<dbReference type="InterPro" id="IPR011545">
    <property type="entry name" value="DEAD/DEAH_box_helicase_dom"/>
</dbReference>
<dbReference type="Pfam" id="PF00270">
    <property type="entry name" value="DEAD"/>
    <property type="match status" value="1"/>
</dbReference>
<evidence type="ECO:0000256" key="1">
    <source>
        <dbReference type="ARBA" id="ARBA00022741"/>
    </source>
</evidence>
<evidence type="ECO:0000313" key="7">
    <source>
        <dbReference type="Proteomes" id="UP000654075"/>
    </source>
</evidence>
<keyword evidence="4" id="KW-0067">ATP-binding</keyword>
<keyword evidence="1" id="KW-0547">Nucleotide-binding</keyword>
<dbReference type="EMBL" id="CAJNNV010030441">
    <property type="protein sequence ID" value="CAE8632532.1"/>
    <property type="molecule type" value="Genomic_DNA"/>
</dbReference>
<dbReference type="PANTHER" id="PTHR47960">
    <property type="entry name" value="DEAD-BOX ATP-DEPENDENT RNA HELICASE 50"/>
    <property type="match status" value="1"/>
</dbReference>
<organism evidence="6 7">
    <name type="scientific">Polarella glacialis</name>
    <name type="common">Dinoflagellate</name>
    <dbReference type="NCBI Taxonomy" id="89957"/>
    <lineage>
        <taxon>Eukaryota</taxon>
        <taxon>Sar</taxon>
        <taxon>Alveolata</taxon>
        <taxon>Dinophyceae</taxon>
        <taxon>Suessiales</taxon>
        <taxon>Suessiaceae</taxon>
        <taxon>Polarella</taxon>
    </lineage>
</organism>
<dbReference type="GO" id="GO:0003676">
    <property type="term" value="F:nucleic acid binding"/>
    <property type="evidence" value="ECO:0007669"/>
    <property type="project" value="InterPro"/>
</dbReference>
<reference evidence="6" key="1">
    <citation type="submission" date="2021-02" db="EMBL/GenBank/DDBJ databases">
        <authorList>
            <person name="Dougan E. K."/>
            <person name="Rhodes N."/>
            <person name="Thang M."/>
            <person name="Chan C."/>
        </authorList>
    </citation>
    <scope>NUCLEOTIDE SEQUENCE</scope>
</reference>
<feature type="domain" description="Helicase ATP-binding" evidence="5">
    <location>
        <begin position="1"/>
        <end position="99"/>
    </location>
</feature>
<dbReference type="PROSITE" id="PS51192">
    <property type="entry name" value="HELICASE_ATP_BIND_1"/>
    <property type="match status" value="1"/>
</dbReference>
<evidence type="ECO:0000256" key="3">
    <source>
        <dbReference type="ARBA" id="ARBA00022806"/>
    </source>
</evidence>
<dbReference type="InterPro" id="IPR027417">
    <property type="entry name" value="P-loop_NTPase"/>
</dbReference>
<dbReference type="OrthoDB" id="435315at2759"/>
<keyword evidence="7" id="KW-1185">Reference proteome</keyword>
<dbReference type="Gene3D" id="3.40.50.300">
    <property type="entry name" value="P-loop containing nucleotide triphosphate hydrolases"/>
    <property type="match status" value="1"/>
</dbReference>
<comment type="caution">
    <text evidence="6">The sequence shown here is derived from an EMBL/GenBank/DDBJ whole genome shotgun (WGS) entry which is preliminary data.</text>
</comment>
<dbReference type="GO" id="GO:0005524">
    <property type="term" value="F:ATP binding"/>
    <property type="evidence" value="ECO:0007669"/>
    <property type="project" value="UniProtKB-KW"/>
</dbReference>
<sequence>ATIQRRLLKNGVDMIVATAGRLRWLMLEDPDAPADFMQSVRAVVFDEVDVLVKENDAKLSIQDMKGVLPKSTQYLFVTATLSEEAKLELKSFQAMVKVDKLDAPKIISKRGFTLNKPELVWHTGPGLHKVSPVCEQVLVDCSPPDLHDLPSERRHQKVMDNKINALVWHLNKGVLRDVDDNR</sequence>
<dbReference type="GO" id="GO:0004386">
    <property type="term" value="F:helicase activity"/>
    <property type="evidence" value="ECO:0007669"/>
    <property type="project" value="UniProtKB-KW"/>
</dbReference>
<protein>
    <recommendedName>
        <fullName evidence="5">Helicase ATP-binding domain-containing protein</fullName>
    </recommendedName>
</protein>
<dbReference type="InterPro" id="IPR014001">
    <property type="entry name" value="Helicase_ATP-bd"/>
</dbReference>
<dbReference type="SUPFAM" id="SSF52540">
    <property type="entry name" value="P-loop containing nucleoside triphosphate hydrolases"/>
    <property type="match status" value="1"/>
</dbReference>
<dbReference type="AlphaFoldDB" id="A0A813H4F6"/>
<feature type="non-terminal residue" evidence="6">
    <location>
        <position position="1"/>
    </location>
</feature>
<dbReference type="GO" id="GO:0016787">
    <property type="term" value="F:hydrolase activity"/>
    <property type="evidence" value="ECO:0007669"/>
    <property type="project" value="UniProtKB-KW"/>
</dbReference>